<evidence type="ECO:0000256" key="1">
    <source>
        <dbReference type="ARBA" id="ARBA00004196"/>
    </source>
</evidence>
<feature type="domain" description="Thioredoxin" evidence="6">
    <location>
        <begin position="339"/>
        <end position="479"/>
    </location>
</feature>
<dbReference type="AlphaFoldDB" id="A0A916NNU9"/>
<dbReference type="CDD" id="cd02966">
    <property type="entry name" value="TlpA_like_family"/>
    <property type="match status" value="1"/>
</dbReference>
<dbReference type="Gene3D" id="3.40.30.10">
    <property type="entry name" value="Glutaredoxin"/>
    <property type="match status" value="1"/>
</dbReference>
<organism evidence="7 8">
    <name type="scientific">Dyadobacter helix</name>
    <dbReference type="NCBI Taxonomy" id="2822344"/>
    <lineage>
        <taxon>Bacteria</taxon>
        <taxon>Pseudomonadati</taxon>
        <taxon>Bacteroidota</taxon>
        <taxon>Cytophagia</taxon>
        <taxon>Cytophagales</taxon>
        <taxon>Spirosomataceae</taxon>
        <taxon>Dyadobacter</taxon>
    </lineage>
</organism>
<dbReference type="InterPro" id="IPR036249">
    <property type="entry name" value="Thioredoxin-like_sf"/>
</dbReference>
<dbReference type="SUPFAM" id="SSF52833">
    <property type="entry name" value="Thioredoxin-like"/>
    <property type="match status" value="1"/>
</dbReference>
<evidence type="ECO:0000313" key="7">
    <source>
        <dbReference type="EMBL" id="CAG5017193.1"/>
    </source>
</evidence>
<dbReference type="GO" id="GO:0016491">
    <property type="term" value="F:oxidoreductase activity"/>
    <property type="evidence" value="ECO:0007669"/>
    <property type="project" value="InterPro"/>
</dbReference>
<gene>
    <name evidence="7" type="primary">resA_16</name>
    <name evidence="7" type="ORF">DYBT9275_05721</name>
</gene>
<dbReference type="PANTHER" id="PTHR42852">
    <property type="entry name" value="THIOL:DISULFIDE INTERCHANGE PROTEIN DSBE"/>
    <property type="match status" value="1"/>
</dbReference>
<keyword evidence="5" id="KW-0732">Signal</keyword>
<evidence type="ECO:0000256" key="5">
    <source>
        <dbReference type="SAM" id="SignalP"/>
    </source>
</evidence>
<evidence type="ECO:0000256" key="2">
    <source>
        <dbReference type="ARBA" id="ARBA00022748"/>
    </source>
</evidence>
<dbReference type="GO" id="GO:0030313">
    <property type="term" value="C:cell envelope"/>
    <property type="evidence" value="ECO:0007669"/>
    <property type="project" value="UniProtKB-SubCell"/>
</dbReference>
<dbReference type="RefSeq" id="WP_215242065.1">
    <property type="nucleotide sequence ID" value="NZ_CAJRAF010000004.1"/>
</dbReference>
<dbReference type="InterPro" id="IPR013766">
    <property type="entry name" value="Thioredoxin_domain"/>
</dbReference>
<proteinExistence type="predicted"/>
<name>A0A916NNU9_9BACT</name>
<feature type="signal peptide" evidence="5">
    <location>
        <begin position="1"/>
        <end position="20"/>
    </location>
</feature>
<dbReference type="Proteomes" id="UP000680038">
    <property type="component" value="Unassembled WGS sequence"/>
</dbReference>
<dbReference type="PANTHER" id="PTHR42852:SF6">
    <property type="entry name" value="THIOL:DISULFIDE INTERCHANGE PROTEIN DSBE"/>
    <property type="match status" value="1"/>
</dbReference>
<evidence type="ECO:0000313" key="8">
    <source>
        <dbReference type="Proteomes" id="UP000680038"/>
    </source>
</evidence>
<keyword evidence="4" id="KW-0676">Redox-active center</keyword>
<evidence type="ECO:0000259" key="6">
    <source>
        <dbReference type="PROSITE" id="PS51352"/>
    </source>
</evidence>
<dbReference type="InterPro" id="IPR013740">
    <property type="entry name" value="Redoxin"/>
</dbReference>
<sequence>MGRLFYTVLLLLSVFSNIQAQNSITQLPDLTGNATLQIGYTLLNADFPVELDIFHSFPQHEITHMKDSLHHNRRTLSISCPVKNVENTVFLTLNGFKLRLLLVPGDTVGVILTEDPNVSDPYSSIQFQGKNQEIQAYYLAKKHAFPIETAQLALNACGQAEDLKMFKTKIDSLHHAEAGFWSRYQETHRLPYWFKTYESASISYSDARLRLYAISYQIDYQKKTQTIPVTYLSFLDQLAIQDTSAFYQYDYLNFLEAFIYMKAKGAAHTTVGENELRATAKRYLGKDLVTYFQLWQAGGGILGAPENTARQLSELQVNDRYKYLVAYLLAKCESQVRSLKKGDKAPTFFLADQRDSLVSLGQFKGEVVYLSFWFSSCGGCIHEMPFENKMVEKFRGQPVRIISISIDTDRKKWLAAIDKYNLKTINLIANPAWRETLESKYKISVYPHYTLIGADGNIIENFASRPSQNASEKIEKALAGIPAKTP</sequence>
<keyword evidence="3" id="KW-1015">Disulfide bond</keyword>
<accession>A0A916NNU9</accession>
<dbReference type="GO" id="GO:0017004">
    <property type="term" value="P:cytochrome complex assembly"/>
    <property type="evidence" value="ECO:0007669"/>
    <property type="project" value="UniProtKB-KW"/>
</dbReference>
<feature type="chain" id="PRO_5037678517" evidence="5">
    <location>
        <begin position="21"/>
        <end position="486"/>
    </location>
</feature>
<protein>
    <submittedName>
        <fullName evidence="7">Thiol-disulfide oxidoreductase ResA</fullName>
    </submittedName>
</protein>
<reference evidence="7" key="1">
    <citation type="submission" date="2021-04" db="EMBL/GenBank/DDBJ databases">
        <authorList>
            <person name="Rodrigo-Torres L."/>
            <person name="Arahal R. D."/>
            <person name="Lucena T."/>
        </authorList>
    </citation>
    <scope>NUCLEOTIDE SEQUENCE</scope>
    <source>
        <strain evidence="7">CECT 9275</strain>
    </source>
</reference>
<keyword evidence="2" id="KW-0201">Cytochrome c-type biogenesis</keyword>
<keyword evidence="8" id="KW-1185">Reference proteome</keyword>
<comment type="subcellular location">
    <subcellularLocation>
        <location evidence="1">Cell envelope</location>
    </subcellularLocation>
</comment>
<dbReference type="Pfam" id="PF08534">
    <property type="entry name" value="Redoxin"/>
    <property type="match status" value="1"/>
</dbReference>
<evidence type="ECO:0000256" key="4">
    <source>
        <dbReference type="ARBA" id="ARBA00023284"/>
    </source>
</evidence>
<dbReference type="EMBL" id="CAJRAF010000004">
    <property type="protein sequence ID" value="CAG5017193.1"/>
    <property type="molecule type" value="Genomic_DNA"/>
</dbReference>
<evidence type="ECO:0000256" key="3">
    <source>
        <dbReference type="ARBA" id="ARBA00023157"/>
    </source>
</evidence>
<comment type="caution">
    <text evidence="7">The sequence shown here is derived from an EMBL/GenBank/DDBJ whole genome shotgun (WGS) entry which is preliminary data.</text>
</comment>
<dbReference type="InterPro" id="IPR050553">
    <property type="entry name" value="Thioredoxin_ResA/DsbE_sf"/>
</dbReference>
<dbReference type="PROSITE" id="PS51352">
    <property type="entry name" value="THIOREDOXIN_2"/>
    <property type="match status" value="1"/>
</dbReference>